<dbReference type="InterPro" id="IPR008030">
    <property type="entry name" value="NmrA-like"/>
</dbReference>
<dbReference type="EMBL" id="CAJHUC010001093">
    <property type="protein sequence ID" value="CAD7699701.1"/>
    <property type="molecule type" value="Genomic_DNA"/>
</dbReference>
<accession>A0A8S1IWY9</accession>
<dbReference type="AlphaFoldDB" id="A0A8S1IWY9"/>
<gene>
    <name evidence="2" type="ORF">OSTQU699_LOCUS5060</name>
</gene>
<comment type="caution">
    <text evidence="2">The sequence shown here is derived from an EMBL/GenBank/DDBJ whole genome shotgun (WGS) entry which is preliminary data.</text>
</comment>
<feature type="domain" description="NmrA-like" evidence="1">
    <location>
        <begin position="3"/>
        <end position="293"/>
    </location>
</feature>
<dbReference type="Proteomes" id="UP000708148">
    <property type="component" value="Unassembled WGS sequence"/>
</dbReference>
<evidence type="ECO:0000313" key="2">
    <source>
        <dbReference type="EMBL" id="CAD7699701.1"/>
    </source>
</evidence>
<dbReference type="InterPro" id="IPR036291">
    <property type="entry name" value="NAD(P)-bd_dom_sf"/>
</dbReference>
<dbReference type="InterPro" id="IPR051604">
    <property type="entry name" value="Ergot_Alk_Oxidoreductase"/>
</dbReference>
<proteinExistence type="predicted"/>
<dbReference type="SUPFAM" id="SSF51735">
    <property type="entry name" value="NAD(P)-binding Rossmann-fold domains"/>
    <property type="match status" value="1"/>
</dbReference>
<dbReference type="PANTHER" id="PTHR43162:SF1">
    <property type="entry name" value="PRESTALK A DIFFERENTIATION PROTEIN A"/>
    <property type="match status" value="1"/>
</dbReference>
<dbReference type="Gene3D" id="3.40.50.720">
    <property type="entry name" value="NAD(P)-binding Rossmann-like Domain"/>
    <property type="match status" value="1"/>
</dbReference>
<name>A0A8S1IWY9_9CHLO</name>
<dbReference type="Pfam" id="PF05368">
    <property type="entry name" value="NmrA"/>
    <property type="match status" value="1"/>
</dbReference>
<sequence length="323" mass="35669">MAEKLLVFGPAGNVGRQILPHVVGNPKLDACLAYHKNRPPQCDEPGVESVQVSLLDLDSVKKALSWQPDRIVFMVNSEAATLPMGENFVAACKAMSPNVKQIVYVSECDYDKYYRTDIAFYKDQIATVQHVLESGLPVTRIEPSCFMQNIGSWMGMKTELAKGTGVVSIGIEPTTPLAWVDTRDIADVVARVLEKDVGQEVGKHYRLVGDCRSMGEMTAMLSGVLKECESEPKVPYPQRLVYKQTSREALTRAMEDAGMGADVASDLAKMMSTFHEGHLAMLEMTSSEEMEGLLGRPAIRLEQYLRDNKSLWESAWASGKDDA</sequence>
<keyword evidence="3" id="KW-1185">Reference proteome</keyword>
<dbReference type="Gene3D" id="3.90.25.10">
    <property type="entry name" value="UDP-galactose 4-epimerase, domain 1"/>
    <property type="match status" value="1"/>
</dbReference>
<dbReference type="PANTHER" id="PTHR43162">
    <property type="match status" value="1"/>
</dbReference>
<reference evidence="2" key="1">
    <citation type="submission" date="2020-12" db="EMBL/GenBank/DDBJ databases">
        <authorList>
            <person name="Iha C."/>
        </authorList>
    </citation>
    <scope>NUCLEOTIDE SEQUENCE</scope>
</reference>
<protein>
    <recommendedName>
        <fullName evidence="1">NmrA-like domain-containing protein</fullName>
    </recommendedName>
</protein>
<organism evidence="2 3">
    <name type="scientific">Ostreobium quekettii</name>
    <dbReference type="NCBI Taxonomy" id="121088"/>
    <lineage>
        <taxon>Eukaryota</taxon>
        <taxon>Viridiplantae</taxon>
        <taxon>Chlorophyta</taxon>
        <taxon>core chlorophytes</taxon>
        <taxon>Ulvophyceae</taxon>
        <taxon>TCBD clade</taxon>
        <taxon>Bryopsidales</taxon>
        <taxon>Ostreobineae</taxon>
        <taxon>Ostreobiaceae</taxon>
        <taxon>Ostreobium</taxon>
    </lineage>
</organism>
<evidence type="ECO:0000313" key="3">
    <source>
        <dbReference type="Proteomes" id="UP000708148"/>
    </source>
</evidence>
<evidence type="ECO:0000259" key="1">
    <source>
        <dbReference type="Pfam" id="PF05368"/>
    </source>
</evidence>
<dbReference type="OrthoDB" id="419598at2759"/>